<proteinExistence type="predicted"/>
<dbReference type="EMBL" id="JABANO010036045">
    <property type="protein sequence ID" value="KAF4702466.1"/>
    <property type="molecule type" value="Genomic_DNA"/>
</dbReference>
<keyword evidence="2" id="KW-1185">Reference proteome</keyword>
<dbReference type="Proteomes" id="UP000553632">
    <property type="component" value="Unassembled WGS sequence"/>
</dbReference>
<evidence type="ECO:0000313" key="1">
    <source>
        <dbReference type="EMBL" id="KAF4702466.1"/>
    </source>
</evidence>
<name>A0A7J6Q3T9_PEROL</name>
<evidence type="ECO:0000313" key="2">
    <source>
        <dbReference type="Proteomes" id="UP000553632"/>
    </source>
</evidence>
<dbReference type="AlphaFoldDB" id="A0A7J6Q3T9"/>
<protein>
    <submittedName>
        <fullName evidence="1">Uncharacterized protein</fullName>
    </submittedName>
</protein>
<reference evidence="1 2" key="1">
    <citation type="submission" date="2020-04" db="EMBL/GenBank/DDBJ databases">
        <title>Perkinsus olseni comparative genomics.</title>
        <authorList>
            <person name="Bogema D.R."/>
        </authorList>
    </citation>
    <scope>NUCLEOTIDE SEQUENCE [LARGE SCALE GENOMIC DNA]</scope>
    <source>
        <strain evidence="1 2">ATCC PRA-207</strain>
    </source>
</reference>
<accession>A0A7J6Q3T9</accession>
<comment type="caution">
    <text evidence="1">The sequence shown here is derived from an EMBL/GenBank/DDBJ whole genome shotgun (WGS) entry which is preliminary data.</text>
</comment>
<dbReference type="OMA" id="CADYFGW"/>
<sequence length="156" mass="17908">MAMYGSLLGAVRDNDHLPHTRDVDLVVDSSDWARIAEELSRRTFAGGRRRYIAAVDQWDSKVLRICADYFGWDPVWFSSDERDDSRDFVSVHLDLYDEGWWAVRDLKLMGCMVPNKTSIVSIRELNLSAMAFPEECLEKLYGVDWRETLVSLGGVN</sequence>
<gene>
    <name evidence="1" type="ORF">FOZ63_014937</name>
</gene>
<organism evidence="1 2">
    <name type="scientific">Perkinsus olseni</name>
    <name type="common">Perkinsus atlanticus</name>
    <dbReference type="NCBI Taxonomy" id="32597"/>
    <lineage>
        <taxon>Eukaryota</taxon>
        <taxon>Sar</taxon>
        <taxon>Alveolata</taxon>
        <taxon>Perkinsozoa</taxon>
        <taxon>Perkinsea</taxon>
        <taxon>Perkinsida</taxon>
        <taxon>Perkinsidae</taxon>
        <taxon>Perkinsus</taxon>
    </lineage>
</organism>